<protein>
    <submittedName>
        <fullName evidence="1">Uncharacterized protein</fullName>
    </submittedName>
</protein>
<evidence type="ECO:0000313" key="2">
    <source>
        <dbReference type="Proteomes" id="UP000424468"/>
    </source>
</evidence>
<proteinExistence type="predicted"/>
<dbReference type="Proteomes" id="UP000424468">
    <property type="component" value="Chromosome"/>
</dbReference>
<accession>A0A6I6C5P3</accession>
<organism evidence="1 2">
    <name type="scientific">Spiroplasma tabanidicola</name>
    <dbReference type="NCBI Taxonomy" id="324079"/>
    <lineage>
        <taxon>Bacteria</taxon>
        <taxon>Bacillati</taxon>
        <taxon>Mycoplasmatota</taxon>
        <taxon>Mollicutes</taxon>
        <taxon>Entomoplasmatales</taxon>
        <taxon>Spiroplasmataceae</taxon>
        <taxon>Spiroplasma</taxon>
    </lineage>
</organism>
<dbReference type="KEGG" id="stab:STABA_v1c00830"/>
<sequence length="48" mass="5741">MKKEEKNKKIANFLKAEISLENSKNKKVYEENLNNFTDSFKGLNDDWF</sequence>
<dbReference type="RefSeq" id="WP_156005421.1">
    <property type="nucleotide sequence ID" value="NZ_CP046276.1"/>
</dbReference>
<dbReference type="AlphaFoldDB" id="A0A6I6C5P3"/>
<name>A0A6I6C5P3_9MOLU</name>
<gene>
    <name evidence="1" type="ORF">STABA_v1c00830</name>
</gene>
<evidence type="ECO:0000313" key="1">
    <source>
        <dbReference type="EMBL" id="QGS51450.1"/>
    </source>
</evidence>
<dbReference type="EMBL" id="CP046276">
    <property type="protein sequence ID" value="QGS51450.1"/>
    <property type="molecule type" value="Genomic_DNA"/>
</dbReference>
<reference evidence="1 2" key="1">
    <citation type="submission" date="2019-11" db="EMBL/GenBank/DDBJ databases">
        <title>Complete genome sequence of Spiroplasma tabanidicola TAUS-1 (DSM 22603).</title>
        <authorList>
            <person name="Huang C.-T."/>
            <person name="Lin Y.-C."/>
            <person name="Kuo C.-H."/>
        </authorList>
    </citation>
    <scope>NUCLEOTIDE SEQUENCE [LARGE SCALE GENOMIC DNA]</scope>
    <source>
        <strain evidence="1 2">TAUS-1</strain>
    </source>
</reference>
<keyword evidence="2" id="KW-1185">Reference proteome</keyword>